<dbReference type="Pfam" id="PF10557">
    <property type="entry name" value="Cullin_Nedd8"/>
    <property type="match status" value="1"/>
</dbReference>
<dbReference type="Gene3D" id="1.20.1310.10">
    <property type="entry name" value="Cullin Repeats"/>
    <property type="match status" value="4"/>
</dbReference>
<dbReference type="InterPro" id="IPR001373">
    <property type="entry name" value="Cullin_N"/>
</dbReference>
<accession>A0A812BFE3</accession>
<comment type="similarity">
    <text evidence="2 4 5">Belongs to the cullin family.</text>
</comment>
<dbReference type="Pfam" id="PF26557">
    <property type="entry name" value="Cullin_AB"/>
    <property type="match status" value="1"/>
</dbReference>
<comment type="caution">
    <text evidence="7">The sequence shown here is derived from an EMBL/GenBank/DDBJ whole genome shotgun (WGS) entry which is preliminary data.</text>
</comment>
<evidence type="ECO:0000256" key="1">
    <source>
        <dbReference type="ARBA" id="ARBA00004906"/>
    </source>
</evidence>
<dbReference type="FunFam" id="1.20.1310.10:FF:000018">
    <property type="entry name" value="Cullin 2"/>
    <property type="match status" value="1"/>
</dbReference>
<dbReference type="Gene3D" id="1.10.10.10">
    <property type="entry name" value="Winged helix-like DNA-binding domain superfamily/Winged helix DNA-binding domain"/>
    <property type="match status" value="1"/>
</dbReference>
<dbReference type="InterPro" id="IPR045093">
    <property type="entry name" value="Cullin"/>
</dbReference>
<dbReference type="InterPro" id="IPR036390">
    <property type="entry name" value="WH_DNA-bd_sf"/>
</dbReference>
<dbReference type="FunFam" id="1.20.1310.10:FF:000022">
    <property type="entry name" value="Cullin-2 isoform 2"/>
    <property type="match status" value="1"/>
</dbReference>
<evidence type="ECO:0000256" key="3">
    <source>
        <dbReference type="ARBA" id="ARBA00022786"/>
    </source>
</evidence>
<dbReference type="AlphaFoldDB" id="A0A812BFE3"/>
<dbReference type="SUPFAM" id="SSF46785">
    <property type="entry name" value="Winged helix' DNA-binding domain"/>
    <property type="match status" value="1"/>
</dbReference>
<evidence type="ECO:0000256" key="4">
    <source>
        <dbReference type="PROSITE-ProRule" id="PRU00330"/>
    </source>
</evidence>
<evidence type="ECO:0000256" key="5">
    <source>
        <dbReference type="RuleBase" id="RU003829"/>
    </source>
</evidence>
<dbReference type="SMART" id="SM00182">
    <property type="entry name" value="CULLIN"/>
    <property type="match status" value="1"/>
</dbReference>
<dbReference type="Pfam" id="PF00888">
    <property type="entry name" value="Cullin"/>
    <property type="match status" value="1"/>
</dbReference>
<evidence type="ECO:0000313" key="7">
    <source>
        <dbReference type="EMBL" id="CAE1233682.1"/>
    </source>
</evidence>
<dbReference type="PANTHER" id="PTHR11932">
    <property type="entry name" value="CULLIN"/>
    <property type="match status" value="1"/>
</dbReference>
<dbReference type="FunFam" id="1.20.1310.10:FF:000016">
    <property type="entry name" value="Cullin 2"/>
    <property type="match status" value="1"/>
</dbReference>
<dbReference type="SUPFAM" id="SSF74788">
    <property type="entry name" value="Cullin repeat-like"/>
    <property type="match status" value="1"/>
</dbReference>
<dbReference type="FunFam" id="1.20.1310.10:FF:000012">
    <property type="entry name" value="Cullin 2"/>
    <property type="match status" value="1"/>
</dbReference>
<evidence type="ECO:0000259" key="6">
    <source>
        <dbReference type="PROSITE" id="PS50069"/>
    </source>
</evidence>
<dbReference type="Gene3D" id="3.30.230.130">
    <property type="entry name" value="Cullin, Chain C, Domain 2"/>
    <property type="match status" value="1"/>
</dbReference>
<organism evidence="7 8">
    <name type="scientific">Acanthosepion pharaonis</name>
    <name type="common">Pharaoh cuttlefish</name>
    <name type="synonym">Sepia pharaonis</name>
    <dbReference type="NCBI Taxonomy" id="158019"/>
    <lineage>
        <taxon>Eukaryota</taxon>
        <taxon>Metazoa</taxon>
        <taxon>Spiralia</taxon>
        <taxon>Lophotrochozoa</taxon>
        <taxon>Mollusca</taxon>
        <taxon>Cephalopoda</taxon>
        <taxon>Coleoidea</taxon>
        <taxon>Decapodiformes</taxon>
        <taxon>Sepiida</taxon>
        <taxon>Sepiina</taxon>
        <taxon>Sepiidae</taxon>
        <taxon>Acanthosepion</taxon>
    </lineage>
</organism>
<dbReference type="InterPro" id="IPR019559">
    <property type="entry name" value="Cullin_neddylation_domain"/>
</dbReference>
<dbReference type="InterPro" id="IPR036388">
    <property type="entry name" value="WH-like_DNA-bd_sf"/>
</dbReference>
<dbReference type="OrthoDB" id="27073at2759"/>
<dbReference type="SMART" id="SM00884">
    <property type="entry name" value="Cullin_Nedd8"/>
    <property type="match status" value="1"/>
</dbReference>
<gene>
    <name evidence="7" type="ORF">SPHA_19050</name>
</gene>
<keyword evidence="8" id="KW-1185">Reference proteome</keyword>
<dbReference type="FunFam" id="3.30.230.130:FF:000003">
    <property type="entry name" value="Cullin 2"/>
    <property type="match status" value="1"/>
</dbReference>
<reference evidence="7" key="1">
    <citation type="submission" date="2021-01" db="EMBL/GenBank/DDBJ databases">
        <authorList>
            <person name="Li R."/>
            <person name="Bekaert M."/>
        </authorList>
    </citation>
    <scope>NUCLEOTIDE SEQUENCE</scope>
    <source>
        <strain evidence="7">Farmed</strain>
    </source>
</reference>
<comment type="pathway">
    <text evidence="1">Protein modification; protein ubiquitination.</text>
</comment>
<dbReference type="GO" id="GO:0031625">
    <property type="term" value="F:ubiquitin protein ligase binding"/>
    <property type="evidence" value="ECO:0007669"/>
    <property type="project" value="InterPro"/>
</dbReference>
<dbReference type="SUPFAM" id="SSF75632">
    <property type="entry name" value="Cullin homology domain"/>
    <property type="match status" value="1"/>
</dbReference>
<dbReference type="PROSITE" id="PS50069">
    <property type="entry name" value="CULLIN_2"/>
    <property type="match status" value="1"/>
</dbReference>
<dbReference type="InterPro" id="IPR059120">
    <property type="entry name" value="Cullin-like_AB"/>
</dbReference>
<dbReference type="GO" id="GO:0006511">
    <property type="term" value="P:ubiquitin-dependent protein catabolic process"/>
    <property type="evidence" value="ECO:0007669"/>
    <property type="project" value="InterPro"/>
</dbReference>
<protein>
    <submittedName>
        <fullName evidence="7">CUL2</fullName>
    </submittedName>
</protein>
<dbReference type="GO" id="GO:0031461">
    <property type="term" value="C:cullin-RING ubiquitin ligase complex"/>
    <property type="evidence" value="ECO:0007669"/>
    <property type="project" value="UniProtKB-ARBA"/>
</dbReference>
<feature type="domain" description="Cullin family profile" evidence="6">
    <location>
        <begin position="384"/>
        <end position="614"/>
    </location>
</feature>
<keyword evidence="3" id="KW-0833">Ubl conjugation pathway</keyword>
<dbReference type="EMBL" id="CAHIKZ030000690">
    <property type="protein sequence ID" value="CAE1233682.1"/>
    <property type="molecule type" value="Genomic_DNA"/>
</dbReference>
<dbReference type="Proteomes" id="UP000597762">
    <property type="component" value="Unassembled WGS sequence"/>
</dbReference>
<dbReference type="InterPro" id="IPR016159">
    <property type="entry name" value="Cullin_repeat-like_dom_sf"/>
</dbReference>
<name>A0A812BFE3_ACAPH</name>
<dbReference type="InterPro" id="IPR036317">
    <property type="entry name" value="Cullin_homology_sf"/>
</dbReference>
<proteinExistence type="inferred from homology"/>
<evidence type="ECO:0000313" key="8">
    <source>
        <dbReference type="Proteomes" id="UP000597762"/>
    </source>
</evidence>
<dbReference type="InterPro" id="IPR016158">
    <property type="entry name" value="Cullin_homology"/>
</dbReference>
<evidence type="ECO:0000256" key="2">
    <source>
        <dbReference type="ARBA" id="ARBA00006019"/>
    </source>
</evidence>
<sequence>MSLKPRKVDFEVTWEILLQTVHGVITCGQVARSTWNDRFSDVYALCVAVPESYSDRLYEEIKTFSEKHVEKLYKTVLYDDNLLAAYHKHWQQYSQGSIYLNQLFGYLNTTYIKKQKLSDADLAYGPFNYETNDQKLEIGELCLDIWKRHMIEPLRKQLIVLILQEIQKDRNGGAVNQTVLHGVMNSFVNVEEYKKKEQVQFYRNLFERRFLQETGEYYRQEASKLKSEYNCSEYMEKVIQKLCQENMRSRKFLHPSSYEKVTHETQERMVADHIQFLHAACEEMVQSERRKDLSNMYILLKPIRNGLNYLIEKVENYIRQTGLEAVQDLKGDNVPCMFVESMLEVHKKYTELIQSVFNNDQKFIQALDKACAAAINSKIKGECKSPELLAKYNDNLLKKSSKGISESELDEKLDNCITVFKYLEDKDIYQRFYSRMLAKRLIYNLSTSMDAEEAMINKLKQACGYEFTNKLHQMFTDMNISRDLNKKFEDFCKSKNLDIGVGFSILVLQAGAWPIRQSGFPTFAIPQELEKSVRMFEMFYNKNFSGRKLTWMHYSCMADVRFNYLKKTYTVTMGTYHMAILLLFNNADNLTFRELMETSQLPDKELVKQLQVLVESKILITEGEINDNSVFHLNKNYSNKRLRFKITVMQKLTPQEVEHTHMSVDNDRKMYLQAAIVRIMKARKVSRHILLVDEVIKQSKSRFTPSVSLIKKSRRICVCCLRQGHFSTSTTTSCKRIATIISATTTCCSSSDQFLLFPPIPGHHTVFDPWKMWRFVVGNNLQHLQPLPPLSLLFLSVGKLIL</sequence>